<name>A0A8H4QJ58_9AGAR</name>
<evidence type="ECO:0000256" key="8">
    <source>
        <dbReference type="SAM" id="MobiDB-lite"/>
    </source>
</evidence>
<gene>
    <name evidence="11" type="ORF">D9613_003884</name>
</gene>
<organism evidence="11 12">
    <name type="scientific">Agrocybe pediades</name>
    <dbReference type="NCBI Taxonomy" id="84607"/>
    <lineage>
        <taxon>Eukaryota</taxon>
        <taxon>Fungi</taxon>
        <taxon>Dikarya</taxon>
        <taxon>Basidiomycota</taxon>
        <taxon>Agaricomycotina</taxon>
        <taxon>Agaricomycetes</taxon>
        <taxon>Agaricomycetidae</taxon>
        <taxon>Agaricales</taxon>
        <taxon>Agaricineae</taxon>
        <taxon>Strophariaceae</taxon>
        <taxon>Agrocybe</taxon>
    </lineage>
</organism>
<evidence type="ECO:0000259" key="10">
    <source>
        <dbReference type="PROSITE" id="PS51292"/>
    </source>
</evidence>
<dbReference type="InterPro" id="IPR013083">
    <property type="entry name" value="Znf_RING/FYVE/PHD"/>
</dbReference>
<accession>A0A8H4QJ58</accession>
<keyword evidence="6 9" id="KW-1133">Transmembrane helix</keyword>
<proteinExistence type="predicted"/>
<keyword evidence="5" id="KW-0862">Zinc</keyword>
<protein>
    <recommendedName>
        <fullName evidence="10">RING-CH-type domain-containing protein</fullName>
    </recommendedName>
</protein>
<keyword evidence="2 9" id="KW-0812">Transmembrane</keyword>
<dbReference type="PANTHER" id="PTHR46283">
    <property type="entry name" value="E3 UBIQUITIN-PROTEIN LIGASE MARCH5"/>
    <property type="match status" value="1"/>
</dbReference>
<evidence type="ECO:0000256" key="9">
    <source>
        <dbReference type="SAM" id="Phobius"/>
    </source>
</evidence>
<keyword evidence="7 9" id="KW-0472">Membrane</keyword>
<dbReference type="Proteomes" id="UP000521872">
    <property type="component" value="Unassembled WGS sequence"/>
</dbReference>
<keyword evidence="12" id="KW-1185">Reference proteome</keyword>
<sequence length="503" mass="55677">MSASNITRVPTVNDLRVKLCYICREEELAGAPQEGPARAWTHPCNCTLIAHEQCLLKWIQTSQGNASRAPNALKCPQCGVQYEMESDNPILLRALSIGNKVLQRLGRYFTVFAATAAVGVIGTSIYVCLTAYGAYAIQKFLGKEFFDLAITDDPANWSWSCYLHFPLIPIGLISSRFQGSKSIHSIIIPLLLVWPVTSPVGEGRRRLIEFWSQPENSRRLPSLLQQTRSSWPPSPWVFGVVALPFVRVLYNRAYAKAYLKLMGTPLPAPRRMPRGGIRFNEGPFVIRIRANVVDENGNEVPEQQQQQDANAAPAAPAPAEGEGEGAAAAGAGENQNPNAAVVEAAEQLIDINASSLGRKVGGALIMPAISSTMGNLLFKLSRYSSLLRSFLGIRARVSGSRYPLPSWDLLPIVRSGILQKGPEPWRVLLNTFWGGSPMWVDSDPVWWRNAVGFGLFIVIKDCAQLLHLWLAKRELESRRVKDKDFRGVDIRELDLLPSFFRSS</sequence>
<evidence type="ECO:0000256" key="3">
    <source>
        <dbReference type="ARBA" id="ARBA00022723"/>
    </source>
</evidence>
<feature type="region of interest" description="Disordered" evidence="8">
    <location>
        <begin position="297"/>
        <end position="334"/>
    </location>
</feature>
<dbReference type="Gene3D" id="3.30.40.10">
    <property type="entry name" value="Zinc/RING finger domain, C3HC4 (zinc finger)"/>
    <property type="match status" value="1"/>
</dbReference>
<evidence type="ECO:0000256" key="6">
    <source>
        <dbReference type="ARBA" id="ARBA00022989"/>
    </source>
</evidence>
<dbReference type="SUPFAM" id="SSF57850">
    <property type="entry name" value="RING/U-box"/>
    <property type="match status" value="1"/>
</dbReference>
<reference evidence="11 12" key="1">
    <citation type="submission" date="2019-12" db="EMBL/GenBank/DDBJ databases">
        <authorList>
            <person name="Floudas D."/>
            <person name="Bentzer J."/>
            <person name="Ahren D."/>
            <person name="Johansson T."/>
            <person name="Persson P."/>
            <person name="Tunlid A."/>
        </authorList>
    </citation>
    <scope>NUCLEOTIDE SEQUENCE [LARGE SCALE GENOMIC DNA]</scope>
    <source>
        <strain evidence="11 12">CBS 102.39</strain>
    </source>
</reference>
<evidence type="ECO:0000313" key="12">
    <source>
        <dbReference type="Proteomes" id="UP000521872"/>
    </source>
</evidence>
<evidence type="ECO:0000256" key="1">
    <source>
        <dbReference type="ARBA" id="ARBA00004141"/>
    </source>
</evidence>
<dbReference type="SMART" id="SM00744">
    <property type="entry name" value="RINGv"/>
    <property type="match status" value="1"/>
</dbReference>
<feature type="compositionally biased region" description="Low complexity" evidence="8">
    <location>
        <begin position="298"/>
        <end position="334"/>
    </location>
</feature>
<feature type="domain" description="RING-CH-type" evidence="10">
    <location>
        <begin position="12"/>
        <end position="85"/>
    </location>
</feature>
<comment type="caution">
    <text evidence="11">The sequence shown here is derived from an EMBL/GenBank/DDBJ whole genome shotgun (WGS) entry which is preliminary data.</text>
</comment>
<dbReference type="EMBL" id="JAACJL010000057">
    <property type="protein sequence ID" value="KAF4612064.1"/>
    <property type="molecule type" value="Genomic_DNA"/>
</dbReference>
<evidence type="ECO:0000313" key="11">
    <source>
        <dbReference type="EMBL" id="KAF4612064.1"/>
    </source>
</evidence>
<feature type="transmembrane region" description="Helical" evidence="9">
    <location>
        <begin position="108"/>
        <end position="137"/>
    </location>
</feature>
<keyword evidence="4" id="KW-0863">Zinc-finger</keyword>
<evidence type="ECO:0000256" key="7">
    <source>
        <dbReference type="ARBA" id="ARBA00023136"/>
    </source>
</evidence>
<evidence type="ECO:0000256" key="5">
    <source>
        <dbReference type="ARBA" id="ARBA00022833"/>
    </source>
</evidence>
<dbReference type="AlphaFoldDB" id="A0A8H4QJ58"/>
<comment type="subcellular location">
    <subcellularLocation>
        <location evidence="1">Membrane</location>
        <topology evidence="1">Multi-pass membrane protein</topology>
    </subcellularLocation>
</comment>
<evidence type="ECO:0000256" key="2">
    <source>
        <dbReference type="ARBA" id="ARBA00022692"/>
    </source>
</evidence>
<dbReference type="InterPro" id="IPR011016">
    <property type="entry name" value="Znf_RING-CH"/>
</dbReference>
<dbReference type="GO" id="GO:0008270">
    <property type="term" value="F:zinc ion binding"/>
    <property type="evidence" value="ECO:0007669"/>
    <property type="project" value="UniProtKB-KW"/>
</dbReference>
<evidence type="ECO:0000256" key="4">
    <source>
        <dbReference type="ARBA" id="ARBA00022771"/>
    </source>
</evidence>
<keyword evidence="3" id="KW-0479">Metal-binding</keyword>
<dbReference type="GO" id="GO:0016020">
    <property type="term" value="C:membrane"/>
    <property type="evidence" value="ECO:0007669"/>
    <property type="project" value="UniProtKB-SubCell"/>
</dbReference>
<dbReference type="PROSITE" id="PS51292">
    <property type="entry name" value="ZF_RING_CH"/>
    <property type="match status" value="1"/>
</dbReference>